<dbReference type="Gene3D" id="3.10.290.30">
    <property type="entry name" value="MM3350-like"/>
    <property type="match status" value="1"/>
</dbReference>
<reference evidence="2" key="1">
    <citation type="submission" date="2022-11" db="EMBL/GenBank/DDBJ databases">
        <authorList>
            <person name="Mo P."/>
        </authorList>
    </citation>
    <scope>NUCLEOTIDE SEQUENCE</scope>
    <source>
        <strain evidence="2">HUAS 11-8</strain>
    </source>
</reference>
<protein>
    <submittedName>
        <fullName evidence="2">Plasmid pRiA4b ORF-3 family protein</fullName>
    </submittedName>
</protein>
<keyword evidence="3" id="KW-1185">Reference proteome</keyword>
<dbReference type="PANTHER" id="PTHR41878">
    <property type="entry name" value="LEXA REPRESSOR-RELATED"/>
    <property type="match status" value="1"/>
</dbReference>
<evidence type="ECO:0000259" key="1">
    <source>
        <dbReference type="Pfam" id="PF07929"/>
    </source>
</evidence>
<dbReference type="InterPro" id="IPR012912">
    <property type="entry name" value="Plasmid_pRiA4b_Orf3-like"/>
</dbReference>
<dbReference type="InterPro" id="IPR024047">
    <property type="entry name" value="MM3350-like_sf"/>
</dbReference>
<evidence type="ECO:0000313" key="2">
    <source>
        <dbReference type="EMBL" id="WAL66718.1"/>
    </source>
</evidence>
<feature type="domain" description="Plasmid pRiA4b Orf3-like" evidence="1">
    <location>
        <begin position="239"/>
        <end position="362"/>
    </location>
</feature>
<dbReference type="Proteomes" id="UP001163203">
    <property type="component" value="Chromosome"/>
</dbReference>
<accession>A0ABY7B6A2</accession>
<dbReference type="RefSeq" id="WP_268756848.1">
    <property type="nucleotide sequence ID" value="NZ_CP113836.1"/>
</dbReference>
<name>A0ABY7B6A2_9PSEU</name>
<dbReference type="SUPFAM" id="SSF159941">
    <property type="entry name" value="MM3350-like"/>
    <property type="match status" value="1"/>
</dbReference>
<organism evidence="2 3">
    <name type="scientific">Amycolatopsis cynarae</name>
    <dbReference type="NCBI Taxonomy" id="2995223"/>
    <lineage>
        <taxon>Bacteria</taxon>
        <taxon>Bacillati</taxon>
        <taxon>Actinomycetota</taxon>
        <taxon>Actinomycetes</taxon>
        <taxon>Pseudonocardiales</taxon>
        <taxon>Pseudonocardiaceae</taxon>
        <taxon>Amycolatopsis</taxon>
    </lineage>
</organism>
<dbReference type="EMBL" id="CP113836">
    <property type="protein sequence ID" value="WAL66718.1"/>
    <property type="molecule type" value="Genomic_DNA"/>
</dbReference>
<sequence>MDSDYQYRLTFRALAAEARECEALRHASALAEWVGTGRQLTAKKVLRPPDVPEAGRVLGVAVPQRVRTAADVPSLHRAWTAAVAAGLLEVRRDRAVPGPALPGWRSAADDEVVDNWARALAAALADTFDDGGDGAGALEIGRRALTVLATDPTPVGTELPTAINWAMLNGSRTLYRTYRDSERHPAEVVLELLAAFAAVTGEGGQWRISPLGRSGLQILDSRGVELLAASGAPAGTGGVFQLKITPSRMRPACWRRVLVPASATLGKLHAIIQVVFAWNDDRLHSFQVGPRQYGNPFFNMPYNEDETTLAEVFDRGRTSISYVYGIEGNPYHDIELERLVEPDPATSYPVCVTGRGEAPVEDGPDRTPFDRAGINARLGRLESLEDARRLRDDVEVILVDAQGEAEEMTAFRTVLEEEVSFPVPATLQGASVTVVGLTEDDAALELRARCQGKDAEDTVSFADLEFRQGTVEAWLQAGYLAYLGREGGPLTRPPGWDGLYR</sequence>
<dbReference type="Pfam" id="PF07929">
    <property type="entry name" value="PRiA4_ORF3"/>
    <property type="match status" value="1"/>
</dbReference>
<proteinExistence type="predicted"/>
<dbReference type="PANTHER" id="PTHR41878:SF1">
    <property type="entry name" value="TNPR PROTEIN"/>
    <property type="match status" value="1"/>
</dbReference>
<gene>
    <name evidence="2" type="ORF">ORV05_02570</name>
</gene>
<evidence type="ECO:0000313" key="3">
    <source>
        <dbReference type="Proteomes" id="UP001163203"/>
    </source>
</evidence>